<name>A0ABQ2E5T7_9ACTN</name>
<dbReference type="InterPro" id="IPR056507">
    <property type="entry name" value="wHTH-HSP90_Na-assoc"/>
</dbReference>
<protein>
    <recommendedName>
        <fullName evidence="1">wHTH-Hsp90 Na associated domain-containing protein</fullName>
    </recommendedName>
</protein>
<keyword evidence="3" id="KW-1185">Reference proteome</keyword>
<sequence>MPREPEPHAPESQDPDDQLIVSENLNGRYPWRDPAKQVPYGIVLLVAARLKWSPDAVLVRLGELGYADVQRPEGPLPDAVEPDDATLLQSAERRWGLKPVDVGTTVSLRQIVDSAARAERSPADVARRMTAYGYRVGTGARPLPETANPRDLGLIRVDRRGKWLGWGDEVSGHHVLGVAQELSCSPHLAAVRLIELGLRLPFTPEPADERLLKYADVPGGGWIGRWGSAPVAHILAVARDTGRPPADIVARLSELGCQRPGGNVPDTSEPDDLVLLSENLDGRTPWLMKNDVVGLQVRHILRAARITGRTPAQVAERLAALGHWLHENANLPETAEETDIRLLETVNRSYLDDVHLEDVLRSASLTGRSPADVAARLTALGYRLPDEVTYPEVLPGVRAA</sequence>
<feature type="domain" description="wHTH-Hsp90 Na associated" evidence="1">
    <location>
        <begin position="203"/>
        <end position="256"/>
    </location>
</feature>
<dbReference type="EMBL" id="BMMV01000007">
    <property type="protein sequence ID" value="GGJ95252.1"/>
    <property type="molecule type" value="Genomic_DNA"/>
</dbReference>
<gene>
    <name evidence="2" type="ORF">GCM10011583_28550</name>
</gene>
<proteinExistence type="predicted"/>
<organism evidence="2 3">
    <name type="scientific">Streptomyces camponoticapitis</name>
    <dbReference type="NCBI Taxonomy" id="1616125"/>
    <lineage>
        <taxon>Bacteria</taxon>
        <taxon>Bacillati</taxon>
        <taxon>Actinomycetota</taxon>
        <taxon>Actinomycetes</taxon>
        <taxon>Kitasatosporales</taxon>
        <taxon>Streptomycetaceae</taxon>
        <taxon>Streptomyces</taxon>
    </lineage>
</organism>
<feature type="domain" description="wHTH-Hsp90 Na associated" evidence="1">
    <location>
        <begin position="80"/>
        <end position="134"/>
    </location>
</feature>
<accession>A0ABQ2E5T7</accession>
<dbReference type="RefSeq" id="WP_189107775.1">
    <property type="nucleotide sequence ID" value="NZ_BMMV01000007.1"/>
</dbReference>
<comment type="caution">
    <text evidence="2">The sequence shown here is derived from an EMBL/GenBank/DDBJ whole genome shotgun (WGS) entry which is preliminary data.</text>
</comment>
<feature type="domain" description="wHTH-Hsp90 Na associated" evidence="1">
    <location>
        <begin position="352"/>
        <end position="382"/>
    </location>
</feature>
<evidence type="ECO:0000313" key="2">
    <source>
        <dbReference type="EMBL" id="GGJ95252.1"/>
    </source>
</evidence>
<reference evidence="3" key="1">
    <citation type="journal article" date="2019" name="Int. J. Syst. Evol. Microbiol.">
        <title>The Global Catalogue of Microorganisms (GCM) 10K type strain sequencing project: providing services to taxonomists for standard genome sequencing and annotation.</title>
        <authorList>
            <consortium name="The Broad Institute Genomics Platform"/>
            <consortium name="The Broad Institute Genome Sequencing Center for Infectious Disease"/>
            <person name="Wu L."/>
            <person name="Ma J."/>
        </authorList>
    </citation>
    <scope>NUCLEOTIDE SEQUENCE [LARGE SCALE GENOMIC DNA]</scope>
    <source>
        <strain evidence="3">CGMCC 4.7275</strain>
    </source>
</reference>
<evidence type="ECO:0000313" key="3">
    <source>
        <dbReference type="Proteomes" id="UP000660265"/>
    </source>
</evidence>
<feature type="domain" description="wHTH-Hsp90 Na associated" evidence="1">
    <location>
        <begin position="14"/>
        <end position="66"/>
    </location>
</feature>
<feature type="domain" description="wHTH-Hsp90 Na associated" evidence="1">
    <location>
        <begin position="147"/>
        <end position="198"/>
    </location>
</feature>
<feature type="domain" description="wHTH-Hsp90 Na associated" evidence="1">
    <location>
        <begin position="269"/>
        <end position="323"/>
    </location>
</feature>
<evidence type="ECO:0000259" key="1">
    <source>
        <dbReference type="Pfam" id="PF24410"/>
    </source>
</evidence>
<dbReference type="Pfam" id="PF24410">
    <property type="entry name" value="wHTH-HSP90_Na-assoc"/>
    <property type="match status" value="6"/>
</dbReference>
<dbReference type="Proteomes" id="UP000660265">
    <property type="component" value="Unassembled WGS sequence"/>
</dbReference>